<dbReference type="InterPro" id="IPR004401">
    <property type="entry name" value="YbaB/EbfC"/>
</dbReference>
<evidence type="ECO:0000313" key="2">
    <source>
        <dbReference type="EMBL" id="ORB48963.1"/>
    </source>
</evidence>
<dbReference type="Proteomes" id="UP000192434">
    <property type="component" value="Unassembled WGS sequence"/>
</dbReference>
<dbReference type="Pfam" id="PF02575">
    <property type="entry name" value="YbaB_DNA_bd"/>
    <property type="match status" value="1"/>
</dbReference>
<sequence>MDNEALRHEVDHLLAVAQEQIADLAKIQEKQAAMTTTASAADGMVKVTVDAQGNLLSTEIDEDYLDDFEFTELAAHVTEAAQEATRQAATKLAELLAPLNERGNAAMSSAPEITDIVPDFTAMIGQLFELAKPDAGEAAKSDVSDDNDPFNFPRVRS</sequence>
<evidence type="ECO:0000256" key="1">
    <source>
        <dbReference type="SAM" id="MobiDB-lite"/>
    </source>
</evidence>
<dbReference type="RefSeq" id="WP_083019627.1">
    <property type="nucleotide sequence ID" value="NZ_MVII01000043.1"/>
</dbReference>
<comment type="caution">
    <text evidence="2">The sequence shown here is derived from an EMBL/GenBank/DDBJ whole genome shotgun (WGS) entry which is preliminary data.</text>
</comment>
<dbReference type="InterPro" id="IPR036894">
    <property type="entry name" value="YbaB-like_sf"/>
</dbReference>
<protein>
    <submittedName>
        <fullName evidence="2">DNA-binding protein</fullName>
    </submittedName>
</protein>
<accession>A0A1X0IN38</accession>
<name>A0A1X0IN38_9MYCO</name>
<gene>
    <name evidence="2" type="ORF">BST43_24075</name>
</gene>
<reference evidence="2 3" key="1">
    <citation type="submission" date="2016-12" db="EMBL/GenBank/DDBJ databases">
        <title>The new phylogeny of genus Mycobacterium.</title>
        <authorList>
            <person name="Tortoli E."/>
            <person name="Trovato A."/>
            <person name="Cirillo D.M."/>
        </authorList>
    </citation>
    <scope>NUCLEOTIDE SEQUENCE [LARGE SCALE GENOMIC DNA]</scope>
    <source>
        <strain evidence="2 3">CCUG 66554</strain>
    </source>
</reference>
<proteinExistence type="predicted"/>
<organism evidence="2 3">
    <name type="scientific">Mycobacteroides saopaulense</name>
    <dbReference type="NCBI Taxonomy" id="1578165"/>
    <lineage>
        <taxon>Bacteria</taxon>
        <taxon>Bacillati</taxon>
        <taxon>Actinomycetota</taxon>
        <taxon>Actinomycetes</taxon>
        <taxon>Mycobacteriales</taxon>
        <taxon>Mycobacteriaceae</taxon>
        <taxon>Mycobacteroides</taxon>
    </lineage>
</organism>
<dbReference type="OrthoDB" id="4549950at2"/>
<feature type="region of interest" description="Disordered" evidence="1">
    <location>
        <begin position="135"/>
        <end position="157"/>
    </location>
</feature>
<dbReference type="SUPFAM" id="SSF82607">
    <property type="entry name" value="YbaB-like"/>
    <property type="match status" value="1"/>
</dbReference>
<dbReference type="GO" id="GO:0003677">
    <property type="term" value="F:DNA binding"/>
    <property type="evidence" value="ECO:0007669"/>
    <property type="project" value="UniProtKB-KW"/>
</dbReference>
<evidence type="ECO:0000313" key="3">
    <source>
        <dbReference type="Proteomes" id="UP000192434"/>
    </source>
</evidence>
<keyword evidence="2" id="KW-0238">DNA-binding</keyword>
<dbReference type="Gene3D" id="3.30.1310.10">
    <property type="entry name" value="Nucleoid-associated protein YbaB-like domain"/>
    <property type="match status" value="1"/>
</dbReference>
<dbReference type="AlphaFoldDB" id="A0A1X0IN38"/>
<dbReference type="EMBL" id="MVII01000043">
    <property type="protein sequence ID" value="ORB48963.1"/>
    <property type="molecule type" value="Genomic_DNA"/>
</dbReference>